<evidence type="ECO:0000313" key="3">
    <source>
        <dbReference type="Proteomes" id="UP001208131"/>
    </source>
</evidence>
<sequence length="179" mass="20828">MTSEDLPRRKKIRLEGYDYSANGLYFVTICVTEKYQVLWENVGANSVRPLTANEILHPKLSVTGKLVKRKLTKISEHYPDVFVEMSCIMPDHVHIIIKIEKQPKNGRTLFAPTSETPTLSRVIKHFKEAVTKELGYSIWQKSFYDTIIKNRKQHAEIRQYIANNPAKYVKIAFDEQDMK</sequence>
<dbReference type="AlphaFoldDB" id="A0AAE3IK43"/>
<proteinExistence type="predicted"/>
<dbReference type="InterPro" id="IPR052715">
    <property type="entry name" value="RAYT_transposase"/>
</dbReference>
<dbReference type="SUPFAM" id="SSF143422">
    <property type="entry name" value="Transposase IS200-like"/>
    <property type="match status" value="1"/>
</dbReference>
<dbReference type="Gene3D" id="3.30.70.1290">
    <property type="entry name" value="Transposase IS200-like"/>
    <property type="match status" value="1"/>
</dbReference>
<gene>
    <name evidence="2" type="ORF">OCV57_05810</name>
</gene>
<keyword evidence="3" id="KW-1185">Reference proteome</keyword>
<dbReference type="SMART" id="SM01321">
    <property type="entry name" value="Y1_Tnp"/>
    <property type="match status" value="1"/>
</dbReference>
<dbReference type="Pfam" id="PF01797">
    <property type="entry name" value="Y1_Tnp"/>
    <property type="match status" value="1"/>
</dbReference>
<evidence type="ECO:0000313" key="2">
    <source>
        <dbReference type="EMBL" id="MCU6705438.1"/>
    </source>
</evidence>
<dbReference type="EMBL" id="JAOQJZ010000004">
    <property type="protein sequence ID" value="MCU6705438.1"/>
    <property type="molecule type" value="Genomic_DNA"/>
</dbReference>
<dbReference type="GO" id="GO:0004803">
    <property type="term" value="F:transposase activity"/>
    <property type="evidence" value="ECO:0007669"/>
    <property type="project" value="InterPro"/>
</dbReference>
<dbReference type="InterPro" id="IPR036515">
    <property type="entry name" value="Transposase_17_sf"/>
</dbReference>
<name>A0AAE3IK43_9FIRM</name>
<dbReference type="PANTHER" id="PTHR36966:SF1">
    <property type="entry name" value="REP-ASSOCIATED TYROSINE TRANSPOSASE"/>
    <property type="match status" value="1"/>
</dbReference>
<evidence type="ECO:0000259" key="1">
    <source>
        <dbReference type="SMART" id="SM01321"/>
    </source>
</evidence>
<dbReference type="Proteomes" id="UP001208131">
    <property type="component" value="Unassembled WGS sequence"/>
</dbReference>
<organism evidence="2 3">
    <name type="scientific">Hominimerdicola aceti</name>
    <dbReference type="NCBI Taxonomy" id="2981726"/>
    <lineage>
        <taxon>Bacteria</taxon>
        <taxon>Bacillati</taxon>
        <taxon>Bacillota</taxon>
        <taxon>Clostridia</taxon>
        <taxon>Eubacteriales</taxon>
        <taxon>Oscillospiraceae</taxon>
        <taxon>Hominimerdicola</taxon>
    </lineage>
</organism>
<dbReference type="RefSeq" id="WP_038670216.1">
    <property type="nucleotide sequence ID" value="NZ_JAOQJZ010000004.1"/>
</dbReference>
<dbReference type="GO" id="GO:0006313">
    <property type="term" value="P:DNA transposition"/>
    <property type="evidence" value="ECO:0007669"/>
    <property type="project" value="InterPro"/>
</dbReference>
<dbReference type="InterPro" id="IPR002686">
    <property type="entry name" value="Transposase_17"/>
</dbReference>
<feature type="domain" description="Transposase IS200-like" evidence="1">
    <location>
        <begin position="20"/>
        <end position="164"/>
    </location>
</feature>
<dbReference type="GO" id="GO:0043565">
    <property type="term" value="F:sequence-specific DNA binding"/>
    <property type="evidence" value="ECO:0007669"/>
    <property type="project" value="TreeGrafter"/>
</dbReference>
<dbReference type="PANTHER" id="PTHR36966">
    <property type="entry name" value="REP-ASSOCIATED TYROSINE TRANSPOSASE"/>
    <property type="match status" value="1"/>
</dbReference>
<reference evidence="2 3" key="1">
    <citation type="journal article" date="2021" name="ISME Commun">
        <title>Automated analysis of genomic sequences facilitates high-throughput and comprehensive description of bacteria.</title>
        <authorList>
            <person name="Hitch T.C.A."/>
        </authorList>
    </citation>
    <scope>NUCLEOTIDE SEQUENCE [LARGE SCALE GENOMIC DNA]</scope>
    <source>
        <strain evidence="2 3">Sanger_31</strain>
    </source>
</reference>
<protein>
    <submittedName>
        <fullName evidence="2">Transposase</fullName>
    </submittedName>
</protein>
<comment type="caution">
    <text evidence="2">The sequence shown here is derived from an EMBL/GenBank/DDBJ whole genome shotgun (WGS) entry which is preliminary data.</text>
</comment>
<accession>A0AAE3IK43</accession>